<evidence type="ECO:0000256" key="2">
    <source>
        <dbReference type="PIRSR" id="PIRSR603782-1"/>
    </source>
</evidence>
<feature type="signal peptide" evidence="5">
    <location>
        <begin position="1"/>
        <end position="18"/>
    </location>
</feature>
<feature type="binding site" evidence="2">
    <location>
        <position position="69"/>
    </location>
    <ligand>
        <name>Cu cation</name>
        <dbReference type="ChEBI" id="CHEBI:23378"/>
    </ligand>
</feature>
<sequence>MRYLMFLWLLLLPSAAFALNPFEATGIDQRPGVQVPFDLPFTDENGRAITLGQLSKGKPILLAPVLHDCPNICGVTLSGLMEAVQAQSFQPGRDFTIIAFGIDPKEGRQEAANSLTELRKRFSQTASSGIHALTGTEKNIRAVTDALGYRYAWDDTIQQYAHLAAVAVLTPEGRLNRWLYGLAPAANDLKLALTEAGQGRTGSWGDRLLLLCYRYDPATGRYSSIVWTALRIGGSGTALVGAGAIAVALLRERRRAREGRT</sequence>
<dbReference type="AlphaFoldDB" id="A0A1X7GPG2"/>
<feature type="binding site" evidence="2">
    <location>
        <position position="73"/>
    </location>
    <ligand>
        <name>Cu cation</name>
        <dbReference type="ChEBI" id="CHEBI:23378"/>
    </ligand>
</feature>
<keyword evidence="2" id="KW-0186">Copper</keyword>
<dbReference type="InterPro" id="IPR003782">
    <property type="entry name" value="SCO1/SenC"/>
</dbReference>
<keyword evidence="4" id="KW-0812">Transmembrane</keyword>
<keyword evidence="7" id="KW-1185">Reference proteome</keyword>
<dbReference type="PANTHER" id="PTHR12151">
    <property type="entry name" value="ELECTRON TRANSPORT PROTIN SCO1/SENC FAMILY MEMBER"/>
    <property type="match status" value="1"/>
</dbReference>
<dbReference type="OrthoDB" id="9786756at2"/>
<keyword evidence="2" id="KW-0479">Metal-binding</keyword>
<feature type="transmembrane region" description="Helical" evidence="4">
    <location>
        <begin position="225"/>
        <end position="250"/>
    </location>
</feature>
<dbReference type="Proteomes" id="UP000192903">
    <property type="component" value="Unassembled WGS sequence"/>
</dbReference>
<evidence type="ECO:0000256" key="3">
    <source>
        <dbReference type="PIRSR" id="PIRSR603782-2"/>
    </source>
</evidence>
<keyword evidence="5" id="KW-0732">Signal</keyword>
<evidence type="ECO:0000256" key="1">
    <source>
        <dbReference type="ARBA" id="ARBA00010996"/>
    </source>
</evidence>
<gene>
    <name evidence="6" type="ORF">SAMN02982989_4216</name>
</gene>
<evidence type="ECO:0000256" key="5">
    <source>
        <dbReference type="SAM" id="SignalP"/>
    </source>
</evidence>
<proteinExistence type="inferred from homology"/>
<keyword evidence="4" id="KW-0472">Membrane</keyword>
<dbReference type="SUPFAM" id="SSF52833">
    <property type="entry name" value="Thioredoxin-like"/>
    <property type="match status" value="1"/>
</dbReference>
<feature type="disulfide bond" description="Redox-active" evidence="3">
    <location>
        <begin position="69"/>
        <end position="73"/>
    </location>
</feature>
<evidence type="ECO:0000313" key="7">
    <source>
        <dbReference type="Proteomes" id="UP000192903"/>
    </source>
</evidence>
<dbReference type="InterPro" id="IPR036249">
    <property type="entry name" value="Thioredoxin-like_sf"/>
</dbReference>
<protein>
    <submittedName>
        <fullName evidence="6">Protein SCO1/2</fullName>
    </submittedName>
</protein>
<dbReference type="Pfam" id="PF02630">
    <property type="entry name" value="SCO1-SenC"/>
    <property type="match status" value="1"/>
</dbReference>
<reference evidence="7" key="1">
    <citation type="submission" date="2017-04" db="EMBL/GenBank/DDBJ databases">
        <authorList>
            <person name="Varghese N."/>
            <person name="Submissions S."/>
        </authorList>
    </citation>
    <scope>NUCLEOTIDE SEQUENCE [LARGE SCALE GENOMIC DNA]</scope>
    <source>
        <strain evidence="7">B4P</strain>
    </source>
</reference>
<dbReference type="STRING" id="464029.SAMN02982989_4216"/>
<accession>A0A1X7GPG2</accession>
<dbReference type="Gene3D" id="3.40.30.10">
    <property type="entry name" value="Glutaredoxin"/>
    <property type="match status" value="1"/>
</dbReference>
<dbReference type="PANTHER" id="PTHR12151:SF8">
    <property type="entry name" value="THIOREDOXIN DOMAIN-CONTAINING PROTEIN"/>
    <property type="match status" value="1"/>
</dbReference>
<comment type="similarity">
    <text evidence="1">Belongs to the SCO1/2 family.</text>
</comment>
<evidence type="ECO:0000313" key="6">
    <source>
        <dbReference type="EMBL" id="SMF72792.1"/>
    </source>
</evidence>
<dbReference type="CDD" id="cd02968">
    <property type="entry name" value="SCO"/>
    <property type="match status" value="1"/>
</dbReference>
<dbReference type="EMBL" id="FXAF01000011">
    <property type="protein sequence ID" value="SMF72792.1"/>
    <property type="molecule type" value="Genomic_DNA"/>
</dbReference>
<keyword evidence="4" id="KW-1133">Transmembrane helix</keyword>
<dbReference type="GO" id="GO:0046872">
    <property type="term" value="F:metal ion binding"/>
    <property type="evidence" value="ECO:0007669"/>
    <property type="project" value="UniProtKB-KW"/>
</dbReference>
<keyword evidence="3" id="KW-1015">Disulfide bond</keyword>
<feature type="binding site" evidence="2">
    <location>
        <position position="162"/>
    </location>
    <ligand>
        <name>Cu cation</name>
        <dbReference type="ChEBI" id="CHEBI:23378"/>
    </ligand>
</feature>
<dbReference type="RefSeq" id="WP_085424816.1">
    <property type="nucleotide sequence ID" value="NZ_FXAF01000011.1"/>
</dbReference>
<organism evidence="6 7">
    <name type="scientific">Xaviernesmea oryzae</name>
    <dbReference type="NCBI Taxonomy" id="464029"/>
    <lineage>
        <taxon>Bacteria</taxon>
        <taxon>Pseudomonadati</taxon>
        <taxon>Pseudomonadota</taxon>
        <taxon>Alphaproteobacteria</taxon>
        <taxon>Hyphomicrobiales</taxon>
        <taxon>Rhizobiaceae</taxon>
        <taxon>Rhizobium/Agrobacterium group</taxon>
        <taxon>Xaviernesmea</taxon>
    </lineage>
</organism>
<evidence type="ECO:0000256" key="4">
    <source>
        <dbReference type="SAM" id="Phobius"/>
    </source>
</evidence>
<name>A0A1X7GPG2_9HYPH</name>
<feature type="chain" id="PRO_5011965124" evidence="5">
    <location>
        <begin position="19"/>
        <end position="261"/>
    </location>
</feature>